<dbReference type="InterPro" id="IPR027417">
    <property type="entry name" value="P-loop_NTPase"/>
</dbReference>
<protein>
    <submittedName>
        <fullName evidence="5">ABC-F type ribosomal protection protein</fullName>
    </submittedName>
</protein>
<evidence type="ECO:0000256" key="2">
    <source>
        <dbReference type="ARBA" id="ARBA00022840"/>
    </source>
</evidence>
<feature type="domain" description="ABC transporter" evidence="4">
    <location>
        <begin position="4"/>
        <end position="213"/>
    </location>
</feature>
<dbReference type="Gene3D" id="3.40.50.300">
    <property type="entry name" value="P-loop containing nucleotide triphosphate hydrolases"/>
    <property type="match status" value="2"/>
</dbReference>
<evidence type="ECO:0000313" key="5">
    <source>
        <dbReference type="EMBL" id="XCC62301.1"/>
    </source>
</evidence>
<sequence>MSQINVKDLSFSYDGSYDMIFEHVSFRLDTDWKLGFIGRNGCGKTTFLKLLAGEYSYSGTIDHSVHFDYFPFRPAGLQRPVADIVKEICPAAEEWQVIRELNILEMPPDILRRAFAVLSNGERTKVLLAALFLKENEFLLLDEPTNHLDLYTRDAVAEYLRRKRGFILVSHDRRLLDVCTDHVLSVNRTNIEILSGNFSSWLVNKERQDAYEQEQNRRLKKEIGRLSDTARQKAGWAETVERSKRGTHADRGYIGHKAAKMMKRAKTAEKRAAKAAEEKAGLLKNIEQADEIRIKPLSFHGQRILEMKDVCIRYNGREICRPVDFAMEPGERIALIGKNGSGKSSILRLICGEDIEYSGAFSLSSGLAISYVPQDLSFLNGKLGAYAEENGVDKTLFLTLLRKLGIKREQFEKDISEFSDGQKKKTALAKSLAEQAHLYVWDEPLNYIDILSRMQIQRVICEYRPAMLFVEHDHVFVDETATKKIEISGVV</sequence>
<evidence type="ECO:0000259" key="4">
    <source>
        <dbReference type="PROSITE" id="PS50893"/>
    </source>
</evidence>
<feature type="coiled-coil region" evidence="3">
    <location>
        <begin position="258"/>
        <end position="292"/>
    </location>
</feature>
<dbReference type="GO" id="GO:0016887">
    <property type="term" value="F:ATP hydrolysis activity"/>
    <property type="evidence" value="ECO:0007669"/>
    <property type="project" value="InterPro"/>
</dbReference>
<dbReference type="CDD" id="cd03221">
    <property type="entry name" value="ABCF_EF-3"/>
    <property type="match status" value="2"/>
</dbReference>
<dbReference type="InterPro" id="IPR003593">
    <property type="entry name" value="AAA+_ATPase"/>
</dbReference>
<dbReference type="AlphaFoldDB" id="A0AAU8A8Z0"/>
<feature type="domain" description="ABC transporter" evidence="4">
    <location>
        <begin position="305"/>
        <end position="491"/>
    </location>
</feature>
<evidence type="ECO:0000256" key="3">
    <source>
        <dbReference type="SAM" id="Coils"/>
    </source>
</evidence>
<reference evidence="5" key="1">
    <citation type="submission" date="2023-02" db="EMBL/GenBank/DDBJ databases">
        <title>Gut commensal Christensenella minuta modulates host metabolism via a new class of secondary bile acids.</title>
        <authorList>
            <person name="Liu C."/>
        </authorList>
    </citation>
    <scope>NUCLEOTIDE SEQUENCE</scope>
    <source>
        <strain evidence="5">CA70</strain>
    </source>
</reference>
<keyword evidence="1" id="KW-0547">Nucleotide-binding</keyword>
<dbReference type="PANTHER" id="PTHR42855:SF2">
    <property type="entry name" value="DRUG RESISTANCE ABC TRANSPORTER,ATP-BINDING PROTEIN"/>
    <property type="match status" value="1"/>
</dbReference>
<dbReference type="GO" id="GO:0005524">
    <property type="term" value="F:ATP binding"/>
    <property type="evidence" value="ECO:0007669"/>
    <property type="project" value="UniProtKB-KW"/>
</dbReference>
<dbReference type="SUPFAM" id="SSF52540">
    <property type="entry name" value="P-loop containing nucleoside triphosphate hydrolases"/>
    <property type="match status" value="2"/>
</dbReference>
<accession>A0AAU8A8Z0</accession>
<dbReference type="Pfam" id="PF00005">
    <property type="entry name" value="ABC_tran"/>
    <property type="match status" value="2"/>
</dbReference>
<dbReference type="EMBL" id="CP117826">
    <property type="protein sequence ID" value="XCC62301.1"/>
    <property type="molecule type" value="Genomic_DNA"/>
</dbReference>
<dbReference type="NCBIfam" id="NF000355">
    <property type="entry name" value="ribo_prot_ABC_F"/>
    <property type="match status" value="1"/>
</dbReference>
<dbReference type="InterPro" id="IPR003439">
    <property type="entry name" value="ABC_transporter-like_ATP-bd"/>
</dbReference>
<dbReference type="PANTHER" id="PTHR42855">
    <property type="entry name" value="ABC TRANSPORTER ATP-BINDING SUBUNIT"/>
    <property type="match status" value="1"/>
</dbReference>
<evidence type="ECO:0000256" key="1">
    <source>
        <dbReference type="ARBA" id="ARBA00022741"/>
    </source>
</evidence>
<dbReference type="PROSITE" id="PS50893">
    <property type="entry name" value="ABC_TRANSPORTER_2"/>
    <property type="match status" value="2"/>
</dbReference>
<gene>
    <name evidence="5" type="primary">abc-f</name>
    <name evidence="5" type="ORF">PUP29_12345</name>
</gene>
<dbReference type="RefSeq" id="WP_079545377.1">
    <property type="nucleotide sequence ID" value="NZ_CP117826.1"/>
</dbReference>
<keyword evidence="2" id="KW-0067">ATP-binding</keyword>
<dbReference type="InterPro" id="IPR051309">
    <property type="entry name" value="ABCF_ATPase"/>
</dbReference>
<proteinExistence type="predicted"/>
<keyword evidence="3" id="KW-0175">Coiled coil</keyword>
<organism evidence="5">
    <name type="scientific">Christensenella massiliensis</name>
    <dbReference type="NCBI Taxonomy" id="1805714"/>
    <lineage>
        <taxon>Bacteria</taxon>
        <taxon>Bacillati</taxon>
        <taxon>Bacillota</taxon>
        <taxon>Clostridia</taxon>
        <taxon>Christensenellales</taxon>
        <taxon>Christensenellaceae</taxon>
        <taxon>Christensenella</taxon>
    </lineage>
</organism>
<name>A0AAU8A8Z0_9FIRM</name>
<dbReference type="SMART" id="SM00382">
    <property type="entry name" value="AAA"/>
    <property type="match status" value="2"/>
</dbReference>